<dbReference type="GO" id="GO:0004824">
    <property type="term" value="F:lysine-tRNA ligase activity"/>
    <property type="evidence" value="ECO:0007669"/>
    <property type="project" value="UniProtKB-UniRule"/>
</dbReference>
<dbReference type="EC" id="6.1.1.6" evidence="13"/>
<evidence type="ECO:0000256" key="5">
    <source>
        <dbReference type="ARBA" id="ARBA00022598"/>
    </source>
</evidence>
<name>A0A7X0WFU7_9LIST</name>
<keyword evidence="11 13" id="KW-0030">Aminoacyl-tRNA synthetase</keyword>
<keyword evidence="9 13" id="KW-0460">Magnesium</keyword>
<dbReference type="SUPFAM" id="SSF50249">
    <property type="entry name" value="Nucleic acid-binding proteins"/>
    <property type="match status" value="1"/>
</dbReference>
<keyword evidence="10 13" id="KW-0648">Protein biosynthesis</keyword>
<dbReference type="InterPro" id="IPR002313">
    <property type="entry name" value="Lys-tRNA-ligase_II"/>
</dbReference>
<dbReference type="Proteomes" id="UP000532866">
    <property type="component" value="Unassembled WGS sequence"/>
</dbReference>
<evidence type="ECO:0000256" key="7">
    <source>
        <dbReference type="ARBA" id="ARBA00022741"/>
    </source>
</evidence>
<dbReference type="Gene3D" id="2.40.50.140">
    <property type="entry name" value="Nucleic acid-binding proteins"/>
    <property type="match status" value="1"/>
</dbReference>
<dbReference type="FunFam" id="3.30.930.10:FF:000001">
    <property type="entry name" value="Lysine--tRNA ligase"/>
    <property type="match status" value="1"/>
</dbReference>
<dbReference type="NCBIfam" id="TIGR00499">
    <property type="entry name" value="lysS_bact"/>
    <property type="match status" value="1"/>
</dbReference>
<dbReference type="InterPro" id="IPR004365">
    <property type="entry name" value="NA-bd_OB_tRNA"/>
</dbReference>
<dbReference type="GO" id="GO:0005829">
    <property type="term" value="C:cytosol"/>
    <property type="evidence" value="ECO:0007669"/>
    <property type="project" value="TreeGrafter"/>
</dbReference>
<dbReference type="RefSeq" id="WP_185374733.1">
    <property type="nucleotide sequence ID" value="NZ_JAARNB010000005.1"/>
</dbReference>
<evidence type="ECO:0000256" key="2">
    <source>
        <dbReference type="ARBA" id="ARBA00008226"/>
    </source>
</evidence>
<dbReference type="InterPro" id="IPR004364">
    <property type="entry name" value="Aa-tRNA-synt_II"/>
</dbReference>
<evidence type="ECO:0000256" key="14">
    <source>
        <dbReference type="RuleBase" id="RU000336"/>
    </source>
</evidence>
<dbReference type="GO" id="GO:0000049">
    <property type="term" value="F:tRNA binding"/>
    <property type="evidence" value="ECO:0007669"/>
    <property type="project" value="TreeGrafter"/>
</dbReference>
<comment type="subcellular location">
    <subcellularLocation>
        <location evidence="1 13">Cytoplasm</location>
    </subcellularLocation>
</comment>
<dbReference type="InterPro" id="IPR044136">
    <property type="entry name" value="Lys-tRNA-ligase_II_N"/>
</dbReference>
<dbReference type="PROSITE" id="PS50862">
    <property type="entry name" value="AA_TRNA_LIGASE_II"/>
    <property type="match status" value="1"/>
</dbReference>
<comment type="cofactor">
    <cofactor evidence="13 14">
        <name>Mg(2+)</name>
        <dbReference type="ChEBI" id="CHEBI:18420"/>
    </cofactor>
    <text evidence="13 14">Binds 3 Mg(2+) ions per subunit.</text>
</comment>
<gene>
    <name evidence="13 16" type="primary">lysS</name>
    <name evidence="16" type="ORF">HB759_13870</name>
</gene>
<evidence type="ECO:0000256" key="4">
    <source>
        <dbReference type="ARBA" id="ARBA00022490"/>
    </source>
</evidence>
<dbReference type="Pfam" id="PF00152">
    <property type="entry name" value="tRNA-synt_2"/>
    <property type="match status" value="1"/>
</dbReference>
<proteinExistence type="inferred from homology"/>
<feature type="binding site" evidence="13">
    <location>
        <position position="415"/>
    </location>
    <ligand>
        <name>Mg(2+)</name>
        <dbReference type="ChEBI" id="CHEBI:18420"/>
        <label>2</label>
    </ligand>
</feature>
<dbReference type="GO" id="GO:0016740">
    <property type="term" value="F:transferase activity"/>
    <property type="evidence" value="ECO:0007669"/>
    <property type="project" value="UniProtKB-ARBA"/>
</dbReference>
<evidence type="ECO:0000256" key="3">
    <source>
        <dbReference type="ARBA" id="ARBA00011738"/>
    </source>
</evidence>
<evidence type="ECO:0000313" key="16">
    <source>
        <dbReference type="EMBL" id="MBC1333034.1"/>
    </source>
</evidence>
<dbReference type="GO" id="GO:0005524">
    <property type="term" value="F:ATP binding"/>
    <property type="evidence" value="ECO:0007669"/>
    <property type="project" value="UniProtKB-UniRule"/>
</dbReference>
<dbReference type="GO" id="GO:0006430">
    <property type="term" value="P:lysyl-tRNA aminoacylation"/>
    <property type="evidence" value="ECO:0007669"/>
    <property type="project" value="UniProtKB-UniRule"/>
</dbReference>
<dbReference type="PANTHER" id="PTHR42918">
    <property type="entry name" value="LYSYL-TRNA SYNTHETASE"/>
    <property type="match status" value="1"/>
</dbReference>
<dbReference type="EMBL" id="JAAROL010000005">
    <property type="protein sequence ID" value="MBC1333034.1"/>
    <property type="molecule type" value="Genomic_DNA"/>
</dbReference>
<feature type="domain" description="Aminoacyl-transfer RNA synthetases class-II family profile" evidence="15">
    <location>
        <begin position="178"/>
        <end position="496"/>
    </location>
</feature>
<evidence type="ECO:0000256" key="9">
    <source>
        <dbReference type="ARBA" id="ARBA00022842"/>
    </source>
</evidence>
<keyword evidence="8 13" id="KW-0067">ATP-binding</keyword>
<accession>A0A7X0WFU7</accession>
<evidence type="ECO:0000313" key="17">
    <source>
        <dbReference type="Proteomes" id="UP000532866"/>
    </source>
</evidence>
<feature type="binding site" evidence="13">
    <location>
        <position position="415"/>
    </location>
    <ligand>
        <name>Mg(2+)</name>
        <dbReference type="ChEBI" id="CHEBI:18420"/>
        <label>1</label>
    </ligand>
</feature>
<dbReference type="Gene3D" id="3.30.930.10">
    <property type="entry name" value="Bira Bifunctional Protein, Domain 2"/>
    <property type="match status" value="1"/>
</dbReference>
<dbReference type="InterPro" id="IPR045864">
    <property type="entry name" value="aa-tRNA-synth_II/BPL/LPL"/>
</dbReference>
<dbReference type="InterPro" id="IPR018149">
    <property type="entry name" value="Lys-tRNA-synth_II_C"/>
</dbReference>
<keyword evidence="5 13" id="KW-0436">Ligase</keyword>
<comment type="subunit">
    <text evidence="3 13">Homodimer.</text>
</comment>
<evidence type="ECO:0000256" key="11">
    <source>
        <dbReference type="ARBA" id="ARBA00023146"/>
    </source>
</evidence>
<dbReference type="NCBIfam" id="NF001756">
    <property type="entry name" value="PRK00484.1"/>
    <property type="match status" value="1"/>
</dbReference>
<dbReference type="CDD" id="cd00775">
    <property type="entry name" value="LysRS_core"/>
    <property type="match status" value="1"/>
</dbReference>
<protein>
    <recommendedName>
        <fullName evidence="13">Lysine--tRNA ligase</fullName>
        <ecNumber evidence="13">6.1.1.6</ecNumber>
    </recommendedName>
    <alternativeName>
        <fullName evidence="13">Lysyl-tRNA synthetase</fullName>
        <shortName evidence="13">LysRS</shortName>
    </alternativeName>
</protein>
<dbReference type="GO" id="GO:0000287">
    <property type="term" value="F:magnesium ion binding"/>
    <property type="evidence" value="ECO:0007669"/>
    <property type="project" value="UniProtKB-UniRule"/>
</dbReference>
<evidence type="ECO:0000256" key="13">
    <source>
        <dbReference type="HAMAP-Rule" id="MF_00252"/>
    </source>
</evidence>
<dbReference type="PRINTS" id="PR00982">
    <property type="entry name" value="TRNASYNTHLYS"/>
</dbReference>
<dbReference type="InterPro" id="IPR034762">
    <property type="entry name" value="Lys-tRNA-ligase_II_bac/euk"/>
</dbReference>
<dbReference type="PIRSF" id="PIRSF039101">
    <property type="entry name" value="LysRS2"/>
    <property type="match status" value="1"/>
</dbReference>
<dbReference type="HAMAP" id="MF_00252">
    <property type="entry name" value="Lys_tRNA_synth_class2"/>
    <property type="match status" value="1"/>
</dbReference>
<comment type="caution">
    <text evidence="16">The sequence shown here is derived from an EMBL/GenBank/DDBJ whole genome shotgun (WGS) entry which is preliminary data.</text>
</comment>
<evidence type="ECO:0000256" key="6">
    <source>
        <dbReference type="ARBA" id="ARBA00022723"/>
    </source>
</evidence>
<dbReference type="SUPFAM" id="SSF55681">
    <property type="entry name" value="Class II aaRS and biotin synthetases"/>
    <property type="match status" value="1"/>
</dbReference>
<feature type="binding site" evidence="13">
    <location>
        <position position="408"/>
    </location>
    <ligand>
        <name>Mg(2+)</name>
        <dbReference type="ChEBI" id="CHEBI:18420"/>
        <label>1</label>
    </ligand>
</feature>
<evidence type="ECO:0000256" key="10">
    <source>
        <dbReference type="ARBA" id="ARBA00022917"/>
    </source>
</evidence>
<comment type="similarity">
    <text evidence="2 13">Belongs to the class-II aminoacyl-tRNA synthetase family.</text>
</comment>
<dbReference type="InterPro" id="IPR006195">
    <property type="entry name" value="aa-tRNA-synth_II"/>
</dbReference>
<keyword evidence="4 13" id="KW-0963">Cytoplasm</keyword>
<dbReference type="InterPro" id="IPR012340">
    <property type="entry name" value="NA-bd_OB-fold"/>
</dbReference>
<dbReference type="FunFam" id="2.40.50.140:FF:000024">
    <property type="entry name" value="Lysine--tRNA ligase"/>
    <property type="match status" value="1"/>
</dbReference>
<evidence type="ECO:0000256" key="1">
    <source>
        <dbReference type="ARBA" id="ARBA00004496"/>
    </source>
</evidence>
<reference evidence="16 17" key="1">
    <citation type="submission" date="2020-03" db="EMBL/GenBank/DDBJ databases">
        <title>Soil Listeria distribution.</title>
        <authorList>
            <person name="Liao J."/>
            <person name="Wiedmann M."/>
        </authorList>
    </citation>
    <scope>NUCLEOTIDE SEQUENCE [LARGE SCALE GENOMIC DNA]</scope>
    <source>
        <strain evidence="16 17">FSL L7-1833</strain>
    </source>
</reference>
<dbReference type="CDD" id="cd04322">
    <property type="entry name" value="LysRS_N"/>
    <property type="match status" value="1"/>
</dbReference>
<evidence type="ECO:0000256" key="8">
    <source>
        <dbReference type="ARBA" id="ARBA00022840"/>
    </source>
</evidence>
<keyword evidence="6 13" id="KW-0479">Metal-binding</keyword>
<keyword evidence="7 13" id="KW-0547">Nucleotide-binding</keyword>
<comment type="catalytic activity">
    <reaction evidence="12 13 14">
        <text>tRNA(Lys) + L-lysine + ATP = L-lysyl-tRNA(Lys) + AMP + diphosphate</text>
        <dbReference type="Rhea" id="RHEA:20792"/>
        <dbReference type="Rhea" id="RHEA-COMP:9696"/>
        <dbReference type="Rhea" id="RHEA-COMP:9697"/>
        <dbReference type="ChEBI" id="CHEBI:30616"/>
        <dbReference type="ChEBI" id="CHEBI:32551"/>
        <dbReference type="ChEBI" id="CHEBI:33019"/>
        <dbReference type="ChEBI" id="CHEBI:78442"/>
        <dbReference type="ChEBI" id="CHEBI:78529"/>
        <dbReference type="ChEBI" id="CHEBI:456215"/>
        <dbReference type="EC" id="6.1.1.6"/>
    </reaction>
</comment>
<dbReference type="Pfam" id="PF01336">
    <property type="entry name" value="tRNA_anti-codon"/>
    <property type="match status" value="1"/>
</dbReference>
<evidence type="ECO:0000259" key="15">
    <source>
        <dbReference type="PROSITE" id="PS50862"/>
    </source>
</evidence>
<dbReference type="PANTHER" id="PTHR42918:SF15">
    <property type="entry name" value="LYSINE--TRNA LIGASE, CHLOROPLASTIC_MITOCHONDRIAL"/>
    <property type="match status" value="1"/>
</dbReference>
<dbReference type="AlphaFoldDB" id="A0A7X0WFU7"/>
<dbReference type="GO" id="GO:0140096">
    <property type="term" value="F:catalytic activity, acting on a protein"/>
    <property type="evidence" value="ECO:0007669"/>
    <property type="project" value="UniProtKB-ARBA"/>
</dbReference>
<evidence type="ECO:0000256" key="12">
    <source>
        <dbReference type="ARBA" id="ARBA00048573"/>
    </source>
</evidence>
<organism evidence="16 17">
    <name type="scientific">Listeria booriae</name>
    <dbReference type="NCBI Taxonomy" id="1552123"/>
    <lineage>
        <taxon>Bacteria</taxon>
        <taxon>Bacillati</taxon>
        <taxon>Bacillota</taxon>
        <taxon>Bacilli</taxon>
        <taxon>Bacillales</taxon>
        <taxon>Listeriaceae</taxon>
        <taxon>Listeria</taxon>
    </lineage>
</organism>
<sequence length="498" mass="57096">MSHENHEELNDQLIVRREKLDTLRAEGIDPFGAKFVRTISPEEIVSQYEGKTKEELEEAAIEVSVAGRIMTKRVKGKVGFTHIQDRFHQVQIYIRKDGVGEEAYDLFKLADLGDIVGVTGTIFLTNTGELSVKATEFTMLSKSLRPLPDKFHGLKDVEQRYRQRYLDLITNAESQQRFVMRSKIMQYTRNYLDNIGYLEVETPVLHTIAGGAAAKPFITHHNALDMELYLRIALELHLKRLIVGGMDKVYEIGRVFRNEGVSTRHNPEFTMLETYAAFENFEDIMELVEGLISTVCQKLHGTTVITYGEDQIDLTPNWTRLHMVDAVKQYTGVDFWNVKTSEEARALAKEHNVPITEHMTYGHILNEFFEVFVEEKLIQPTFIYGHPIEISPLAKTNKEDSRFTDRFEVFIVGREHGNAFSELNDPIDQRQRFLAQVSEREHGNDEAHNMDEEFLEALEYGLPPTGGLGIGMDRLVMLLTNAPSIRDVLLFPTMKPRD</sequence>